<dbReference type="InterPro" id="IPR012337">
    <property type="entry name" value="RNaseH-like_sf"/>
</dbReference>
<dbReference type="EMBL" id="JARKIB010000317">
    <property type="protein sequence ID" value="KAJ7714916.1"/>
    <property type="molecule type" value="Genomic_DNA"/>
</dbReference>
<evidence type="ECO:0000256" key="1">
    <source>
        <dbReference type="ARBA" id="ARBA00004123"/>
    </source>
</evidence>
<reference evidence="6" key="1">
    <citation type="submission" date="2023-03" db="EMBL/GenBank/DDBJ databases">
        <title>Massive genome expansion in bonnet fungi (Mycena s.s.) driven by repeated elements and novel gene families across ecological guilds.</title>
        <authorList>
            <consortium name="Lawrence Berkeley National Laboratory"/>
            <person name="Harder C.B."/>
            <person name="Miyauchi S."/>
            <person name="Viragh M."/>
            <person name="Kuo A."/>
            <person name="Thoen E."/>
            <person name="Andreopoulos B."/>
            <person name="Lu D."/>
            <person name="Skrede I."/>
            <person name="Drula E."/>
            <person name="Henrissat B."/>
            <person name="Morin E."/>
            <person name="Kohler A."/>
            <person name="Barry K."/>
            <person name="LaButti K."/>
            <person name="Morin E."/>
            <person name="Salamov A."/>
            <person name="Lipzen A."/>
            <person name="Mereny Z."/>
            <person name="Hegedus B."/>
            <person name="Baldrian P."/>
            <person name="Stursova M."/>
            <person name="Weitz H."/>
            <person name="Taylor A."/>
            <person name="Grigoriev I.V."/>
            <person name="Nagy L.G."/>
            <person name="Martin F."/>
            <person name="Kauserud H."/>
        </authorList>
    </citation>
    <scope>NUCLEOTIDE SEQUENCE</scope>
    <source>
        <strain evidence="6">CBHHK182m</strain>
    </source>
</reference>
<dbReference type="InterPro" id="IPR052035">
    <property type="entry name" value="ZnF_BED_domain_contain"/>
</dbReference>
<evidence type="ECO:0000256" key="3">
    <source>
        <dbReference type="ARBA" id="ARBA00022771"/>
    </source>
</evidence>
<evidence type="ECO:0000256" key="4">
    <source>
        <dbReference type="ARBA" id="ARBA00022833"/>
    </source>
</evidence>
<keyword evidence="5" id="KW-0539">Nucleus</keyword>
<dbReference type="Proteomes" id="UP001215598">
    <property type="component" value="Unassembled WGS sequence"/>
</dbReference>
<dbReference type="GO" id="GO:0008270">
    <property type="term" value="F:zinc ion binding"/>
    <property type="evidence" value="ECO:0007669"/>
    <property type="project" value="UniProtKB-KW"/>
</dbReference>
<dbReference type="SUPFAM" id="SSF53098">
    <property type="entry name" value="Ribonuclease H-like"/>
    <property type="match status" value="1"/>
</dbReference>
<evidence type="ECO:0000256" key="2">
    <source>
        <dbReference type="ARBA" id="ARBA00022723"/>
    </source>
</evidence>
<dbReference type="PANTHER" id="PTHR46481">
    <property type="entry name" value="ZINC FINGER BED DOMAIN-CONTAINING PROTEIN 4"/>
    <property type="match status" value="1"/>
</dbReference>
<organism evidence="6 7">
    <name type="scientific">Mycena metata</name>
    <dbReference type="NCBI Taxonomy" id="1033252"/>
    <lineage>
        <taxon>Eukaryota</taxon>
        <taxon>Fungi</taxon>
        <taxon>Dikarya</taxon>
        <taxon>Basidiomycota</taxon>
        <taxon>Agaricomycotina</taxon>
        <taxon>Agaricomycetes</taxon>
        <taxon>Agaricomycetidae</taxon>
        <taxon>Agaricales</taxon>
        <taxon>Marasmiineae</taxon>
        <taxon>Mycenaceae</taxon>
        <taxon>Mycena</taxon>
    </lineage>
</organism>
<dbReference type="AlphaFoldDB" id="A0AAD7H8Z1"/>
<evidence type="ECO:0000313" key="7">
    <source>
        <dbReference type="Proteomes" id="UP001215598"/>
    </source>
</evidence>
<comment type="subcellular location">
    <subcellularLocation>
        <location evidence="1">Nucleus</location>
    </subcellularLocation>
</comment>
<evidence type="ECO:0000256" key="5">
    <source>
        <dbReference type="ARBA" id="ARBA00023242"/>
    </source>
</evidence>
<sequence length="268" mass="30481">MMNRALKYRYSINQFIANTPDLHDGELSTQDWKAIETVSDWLLNFRAATSQMSATSRPMLSSTHYIFRALQRTLKDKLKALPPNTPPELVLGLTDAHRKLSDYYYKYDQSPFYMWAAILDPRFNYKKLKKDYASDAELSAYLETQKKALREYLDNNYPPTSSAASEAPASAADSDVRDKIASKPGAINFNFAAFDDDSDDDQDGDELNAYFECSAVAVERVFSGGRDTISLRRARLNPETIRTLMLVKHQLHLKRKVLEDALRATEAV</sequence>
<protein>
    <submittedName>
        <fullName evidence="6">Ribonuclease H-like domain-containing protein</fullName>
    </submittedName>
</protein>
<keyword evidence="4" id="KW-0862">Zinc</keyword>
<proteinExistence type="predicted"/>
<gene>
    <name evidence="6" type="ORF">B0H16DRAFT_1898936</name>
</gene>
<comment type="caution">
    <text evidence="6">The sequence shown here is derived from an EMBL/GenBank/DDBJ whole genome shotgun (WGS) entry which is preliminary data.</text>
</comment>
<dbReference type="PANTHER" id="PTHR46481:SF10">
    <property type="entry name" value="ZINC FINGER BED DOMAIN-CONTAINING PROTEIN 39"/>
    <property type="match status" value="1"/>
</dbReference>
<dbReference type="GO" id="GO:0005634">
    <property type="term" value="C:nucleus"/>
    <property type="evidence" value="ECO:0007669"/>
    <property type="project" value="UniProtKB-SubCell"/>
</dbReference>
<keyword evidence="7" id="KW-1185">Reference proteome</keyword>
<evidence type="ECO:0000313" key="6">
    <source>
        <dbReference type="EMBL" id="KAJ7714916.1"/>
    </source>
</evidence>
<accession>A0AAD7H8Z1</accession>
<keyword evidence="3" id="KW-0863">Zinc-finger</keyword>
<keyword evidence="2" id="KW-0479">Metal-binding</keyword>
<name>A0AAD7H8Z1_9AGAR</name>